<feature type="chain" id="PRO_5047361288" description="Secreted protein" evidence="1">
    <location>
        <begin position="23"/>
        <end position="135"/>
    </location>
</feature>
<keyword evidence="1" id="KW-0732">Signal</keyword>
<comment type="caution">
    <text evidence="2">The sequence shown here is derived from an EMBL/GenBank/DDBJ whole genome shotgun (WGS) entry which is preliminary data.</text>
</comment>
<dbReference type="EMBL" id="CALNXI010000119">
    <property type="protein sequence ID" value="CAH3019582.1"/>
    <property type="molecule type" value="Genomic_DNA"/>
</dbReference>
<sequence>MGRGSVLALPVILALLVEPSIRYTLKTYEPRKGGITRIGSIYSRPVLQYQEAREENREEGSNLLVQYRFRRGVVIDVVSCLFFGVGQSVASSAALQSESAGRRAKRPTLTYNDLAGKPEQSPLPFYEEIPFIKML</sequence>
<evidence type="ECO:0000313" key="2">
    <source>
        <dbReference type="EMBL" id="CAH3019582.1"/>
    </source>
</evidence>
<evidence type="ECO:0000313" key="3">
    <source>
        <dbReference type="Proteomes" id="UP001159427"/>
    </source>
</evidence>
<name>A0ABN8LSR5_9CNID</name>
<protein>
    <recommendedName>
        <fullName evidence="4">Secreted protein</fullName>
    </recommendedName>
</protein>
<keyword evidence="3" id="KW-1185">Reference proteome</keyword>
<feature type="non-terminal residue" evidence="2">
    <location>
        <position position="135"/>
    </location>
</feature>
<dbReference type="Proteomes" id="UP001159427">
    <property type="component" value="Unassembled WGS sequence"/>
</dbReference>
<reference evidence="2 3" key="1">
    <citation type="submission" date="2022-05" db="EMBL/GenBank/DDBJ databases">
        <authorList>
            <consortium name="Genoscope - CEA"/>
            <person name="William W."/>
        </authorList>
    </citation>
    <scope>NUCLEOTIDE SEQUENCE [LARGE SCALE GENOMIC DNA]</scope>
</reference>
<evidence type="ECO:0000256" key="1">
    <source>
        <dbReference type="SAM" id="SignalP"/>
    </source>
</evidence>
<accession>A0ABN8LSR5</accession>
<evidence type="ECO:0008006" key="4">
    <source>
        <dbReference type="Google" id="ProtNLM"/>
    </source>
</evidence>
<proteinExistence type="predicted"/>
<feature type="signal peptide" evidence="1">
    <location>
        <begin position="1"/>
        <end position="22"/>
    </location>
</feature>
<organism evidence="2 3">
    <name type="scientific">Porites evermanni</name>
    <dbReference type="NCBI Taxonomy" id="104178"/>
    <lineage>
        <taxon>Eukaryota</taxon>
        <taxon>Metazoa</taxon>
        <taxon>Cnidaria</taxon>
        <taxon>Anthozoa</taxon>
        <taxon>Hexacorallia</taxon>
        <taxon>Scleractinia</taxon>
        <taxon>Fungiina</taxon>
        <taxon>Poritidae</taxon>
        <taxon>Porites</taxon>
    </lineage>
</organism>
<gene>
    <name evidence="2" type="ORF">PEVE_00003169</name>
</gene>